<name>A0A7C9RMT5_9PSEU</name>
<dbReference type="Gene3D" id="1.10.287.1060">
    <property type="entry name" value="ESAT-6-like"/>
    <property type="match status" value="1"/>
</dbReference>
<keyword evidence="2" id="KW-0175">Coiled coil</keyword>
<evidence type="ECO:0000313" key="4">
    <source>
        <dbReference type="Proteomes" id="UP000481360"/>
    </source>
</evidence>
<accession>A0A7C9RMT5</accession>
<feature type="coiled-coil region" evidence="2">
    <location>
        <begin position="17"/>
        <end position="44"/>
    </location>
</feature>
<sequence length="96" mass="10066">MSGGEVKVSFGELASAAGSISSSAQQVQQQLEDLKQQVVKVMGSYEGAAAAAYQQKQNQWDTSAADLQSVLSAIGIAVRDAGEAYQAAENANTNRW</sequence>
<proteinExistence type="inferred from homology"/>
<evidence type="ECO:0000256" key="2">
    <source>
        <dbReference type="SAM" id="Coils"/>
    </source>
</evidence>
<dbReference type="RefSeq" id="WP_166044634.1">
    <property type="nucleotide sequence ID" value="NZ_JAAMPJ010000001.1"/>
</dbReference>
<dbReference type="InterPro" id="IPR036689">
    <property type="entry name" value="ESAT-6-like_sf"/>
</dbReference>
<dbReference type="SUPFAM" id="SSF140453">
    <property type="entry name" value="EsxAB dimer-like"/>
    <property type="match status" value="1"/>
</dbReference>
<evidence type="ECO:0000313" key="3">
    <source>
        <dbReference type="EMBL" id="NGY58629.1"/>
    </source>
</evidence>
<dbReference type="Proteomes" id="UP000481360">
    <property type="component" value="Unassembled WGS sequence"/>
</dbReference>
<dbReference type="NCBIfam" id="TIGR03930">
    <property type="entry name" value="WXG100_ESAT6"/>
    <property type="match status" value="1"/>
</dbReference>
<comment type="similarity">
    <text evidence="1">Belongs to the WXG100 family.</text>
</comment>
<comment type="caution">
    <text evidence="3">The sequence shown here is derived from an EMBL/GenBank/DDBJ whole genome shotgun (WGS) entry which is preliminary data.</text>
</comment>
<keyword evidence="4" id="KW-1185">Reference proteome</keyword>
<gene>
    <name evidence="3" type="ORF">G7043_06760</name>
</gene>
<dbReference type="AlphaFoldDB" id="A0A7C9RMT5"/>
<dbReference type="InterPro" id="IPR010310">
    <property type="entry name" value="T7SS_ESAT-6-like"/>
</dbReference>
<evidence type="ECO:0000256" key="1">
    <source>
        <dbReference type="RuleBase" id="RU362001"/>
    </source>
</evidence>
<protein>
    <recommendedName>
        <fullName evidence="1">ESAT-6-like protein</fullName>
    </recommendedName>
</protein>
<dbReference type="Pfam" id="PF06013">
    <property type="entry name" value="WXG100"/>
    <property type="match status" value="1"/>
</dbReference>
<reference evidence="3 4" key="1">
    <citation type="submission" date="2020-03" db="EMBL/GenBank/DDBJ databases">
        <title>Isolation and identification of active actinomycetes.</title>
        <authorList>
            <person name="Sun X."/>
        </authorList>
    </citation>
    <scope>NUCLEOTIDE SEQUENCE [LARGE SCALE GENOMIC DNA]</scope>
    <source>
        <strain evidence="3 4">NEAU-D13</strain>
    </source>
</reference>
<organism evidence="3 4">
    <name type="scientific">Lentzea alba</name>
    <dbReference type="NCBI Taxonomy" id="2714351"/>
    <lineage>
        <taxon>Bacteria</taxon>
        <taxon>Bacillati</taxon>
        <taxon>Actinomycetota</taxon>
        <taxon>Actinomycetes</taxon>
        <taxon>Pseudonocardiales</taxon>
        <taxon>Pseudonocardiaceae</taxon>
        <taxon>Lentzea</taxon>
    </lineage>
</organism>
<dbReference type="EMBL" id="JAAMPJ010000001">
    <property type="protein sequence ID" value="NGY58629.1"/>
    <property type="molecule type" value="Genomic_DNA"/>
</dbReference>